<dbReference type="PANTHER" id="PTHR48047:SF118">
    <property type="entry name" value="HEXOSYLTRANSFERASE-RELATED"/>
    <property type="match status" value="1"/>
</dbReference>
<proteinExistence type="inferred from homology"/>
<dbReference type="InterPro" id="IPR002213">
    <property type="entry name" value="UDP_glucos_trans"/>
</dbReference>
<keyword evidence="5" id="KW-1185">Reference proteome</keyword>
<accession>A0AAN9QP59</accession>
<keyword evidence="3" id="KW-0808">Transferase</keyword>
<evidence type="ECO:0008006" key="6">
    <source>
        <dbReference type="Google" id="ProtNLM"/>
    </source>
</evidence>
<evidence type="ECO:0000256" key="2">
    <source>
        <dbReference type="ARBA" id="ARBA00022676"/>
    </source>
</evidence>
<evidence type="ECO:0000313" key="5">
    <source>
        <dbReference type="Proteomes" id="UP001374584"/>
    </source>
</evidence>
<evidence type="ECO:0000256" key="3">
    <source>
        <dbReference type="ARBA" id="ARBA00022679"/>
    </source>
</evidence>
<dbReference type="FunFam" id="3.40.50.2000:FF:000056">
    <property type="entry name" value="Glycosyltransferase"/>
    <property type="match status" value="1"/>
</dbReference>
<dbReference type="Proteomes" id="UP001374584">
    <property type="component" value="Unassembled WGS sequence"/>
</dbReference>
<dbReference type="Pfam" id="PF00201">
    <property type="entry name" value="UDPGT"/>
    <property type="match status" value="1"/>
</dbReference>
<comment type="caution">
    <text evidence="4">The sequence shown here is derived from an EMBL/GenBank/DDBJ whole genome shotgun (WGS) entry which is preliminary data.</text>
</comment>
<organism evidence="4 5">
    <name type="scientific">Phaseolus coccineus</name>
    <name type="common">Scarlet runner bean</name>
    <name type="synonym">Phaseolus multiflorus</name>
    <dbReference type="NCBI Taxonomy" id="3886"/>
    <lineage>
        <taxon>Eukaryota</taxon>
        <taxon>Viridiplantae</taxon>
        <taxon>Streptophyta</taxon>
        <taxon>Embryophyta</taxon>
        <taxon>Tracheophyta</taxon>
        <taxon>Spermatophyta</taxon>
        <taxon>Magnoliopsida</taxon>
        <taxon>eudicotyledons</taxon>
        <taxon>Gunneridae</taxon>
        <taxon>Pentapetalae</taxon>
        <taxon>rosids</taxon>
        <taxon>fabids</taxon>
        <taxon>Fabales</taxon>
        <taxon>Fabaceae</taxon>
        <taxon>Papilionoideae</taxon>
        <taxon>50 kb inversion clade</taxon>
        <taxon>NPAAA clade</taxon>
        <taxon>indigoferoid/millettioid clade</taxon>
        <taxon>Phaseoleae</taxon>
        <taxon>Phaseolus</taxon>
    </lineage>
</organism>
<evidence type="ECO:0000313" key="4">
    <source>
        <dbReference type="EMBL" id="KAK7342647.1"/>
    </source>
</evidence>
<dbReference type="SUPFAM" id="SSF53756">
    <property type="entry name" value="UDP-Glycosyltransferase/glycogen phosphorylase"/>
    <property type="match status" value="1"/>
</dbReference>
<dbReference type="PANTHER" id="PTHR48047">
    <property type="entry name" value="GLYCOSYLTRANSFERASE"/>
    <property type="match status" value="1"/>
</dbReference>
<comment type="similarity">
    <text evidence="1">Belongs to the UDP-glycosyltransferase family.</text>
</comment>
<keyword evidence="2" id="KW-0328">Glycosyltransferase</keyword>
<dbReference type="Gene3D" id="3.40.50.2000">
    <property type="entry name" value="Glycogen Phosphorylase B"/>
    <property type="match status" value="2"/>
</dbReference>
<dbReference type="EMBL" id="JAYMYR010000009">
    <property type="protein sequence ID" value="KAK7342647.1"/>
    <property type="molecule type" value="Genomic_DNA"/>
</dbReference>
<name>A0AAN9QP59_PHACN</name>
<dbReference type="CDD" id="cd03784">
    <property type="entry name" value="GT1_Gtf-like"/>
    <property type="match status" value="1"/>
</dbReference>
<gene>
    <name evidence="4" type="ORF">VNO80_25603</name>
</gene>
<dbReference type="AlphaFoldDB" id="A0AAN9QP59"/>
<sequence length="466" mass="51446">MSTARAHVLAYPFPSSGHLIPLLDFSKALVSRGVQVTVVVTPKTHPLLPTNFSPLLQTLLLPEPHFSNPNINMLVGIITFMRHHHHPLIVEWAQSQLTPPSAVISDFFLGWTLLLALDLQVPRLVFSPSGASALSLSHSLWRDVPQNDNPQDPNSAVSFPYLPNSPVYPWWQITHLFTGSQRGGPEWEFHRENTLFNIDSWGVVLNTFTELEQVHIDHMKKELGHKRVWAVGPVLPIRNGSTEPEERGGNSAVSRKDIVEWLDSCGECSVVYVCFGSLTILTSSQMEVLTRALELSGVNFVLSVGVPDARSVAQEQGKVPCGFMDRVGVRGRGFLIQGWAPQLVILSHRAVGAFLTHCGWNSVLEGLVSGVVMVTWPMGADQYANARLLVDELGMGIRGAEGEKLPEVRELGKRIEKALGRTKERVKAEELRDAALRAVGNGGSSQRELDAMVKLLNKVHFEKTTK</sequence>
<dbReference type="GO" id="GO:0035251">
    <property type="term" value="F:UDP-glucosyltransferase activity"/>
    <property type="evidence" value="ECO:0007669"/>
    <property type="project" value="TreeGrafter"/>
</dbReference>
<evidence type="ECO:0000256" key="1">
    <source>
        <dbReference type="ARBA" id="ARBA00009995"/>
    </source>
</evidence>
<reference evidence="4 5" key="1">
    <citation type="submission" date="2024-01" db="EMBL/GenBank/DDBJ databases">
        <title>The genomes of 5 underutilized Papilionoideae crops provide insights into root nodulation and disease resistanc.</title>
        <authorList>
            <person name="Jiang F."/>
        </authorList>
    </citation>
    <scope>NUCLEOTIDE SEQUENCE [LARGE SCALE GENOMIC DNA]</scope>
    <source>
        <strain evidence="4">JINMINGXINNONG_FW02</strain>
        <tissue evidence="4">Leaves</tissue>
    </source>
</reference>
<protein>
    <recommendedName>
        <fullName evidence="6">UDP-glycosyltransferase</fullName>
    </recommendedName>
</protein>